<protein>
    <submittedName>
        <fullName evidence="4">SOSS complex subunit B2-like</fullName>
    </submittedName>
</protein>
<feature type="compositionally biased region" description="Low complexity" evidence="2">
    <location>
        <begin position="130"/>
        <end position="145"/>
    </location>
</feature>
<feature type="region of interest" description="Disordered" evidence="2">
    <location>
        <begin position="122"/>
        <end position="240"/>
    </location>
</feature>
<dbReference type="GO" id="GO:0005694">
    <property type="term" value="C:chromosome"/>
    <property type="evidence" value="ECO:0007669"/>
    <property type="project" value="UniProtKB-ARBA"/>
</dbReference>
<dbReference type="GO" id="GO:0003677">
    <property type="term" value="F:DNA binding"/>
    <property type="evidence" value="ECO:0007669"/>
    <property type="project" value="UniProtKB-KW"/>
</dbReference>
<name>A0A6P8IXZ9_ACTTE</name>
<dbReference type="Gene3D" id="2.40.50.140">
    <property type="entry name" value="Nucleic acid-binding proteins"/>
    <property type="match status" value="1"/>
</dbReference>
<dbReference type="InParanoid" id="A0A6P8IXZ9"/>
<dbReference type="InterPro" id="IPR012340">
    <property type="entry name" value="NA-bd_OB-fold"/>
</dbReference>
<dbReference type="GeneID" id="116305061"/>
<dbReference type="FunFam" id="2.40.50.140:FF:000072">
    <property type="entry name" value="SOSS complex subunit B2"/>
    <property type="match status" value="1"/>
</dbReference>
<dbReference type="Proteomes" id="UP000515163">
    <property type="component" value="Unplaced"/>
</dbReference>
<dbReference type="GO" id="GO:0070876">
    <property type="term" value="C:SOSS complex"/>
    <property type="evidence" value="ECO:0007669"/>
    <property type="project" value="TreeGrafter"/>
</dbReference>
<dbReference type="PANTHER" id="PTHR13356">
    <property type="entry name" value="OB FOLD NUCLEIC ACID BINDING PROTEIN-RELATED"/>
    <property type="match status" value="1"/>
</dbReference>
<dbReference type="PANTHER" id="PTHR13356:SF0">
    <property type="entry name" value="SOSS COMPLEX SUBUNIT B HOMOLOG"/>
    <property type="match status" value="1"/>
</dbReference>
<evidence type="ECO:0000313" key="4">
    <source>
        <dbReference type="RefSeq" id="XP_031570755.1"/>
    </source>
</evidence>
<sequence>MADEKHVTEIKDIRPSSKNINCIFICLEVGKPTQTKDGHTVRSCRVADKSGSINVSVWDEFGDLLQPGDIIRFTRGYANIWKGSLTLYTGRMGSLEKLGDFCLVFSEVPNMSDPSLDIVKKFKQQSEQGRSSPNSSTNTPNTRSQPQPPQETTPPSNNQHQPVQQQNNSQRFNPFQRPEPMAPTVTKSETLRDPRLRSRGNNNSDGNNKTTATIGNSSGSGADHGSRNVINSSRDPRMRR</sequence>
<dbReference type="SUPFAM" id="SSF50249">
    <property type="entry name" value="Nucleic acid-binding proteins"/>
    <property type="match status" value="1"/>
</dbReference>
<dbReference type="RefSeq" id="XP_031570755.1">
    <property type="nucleotide sequence ID" value="XM_031714895.1"/>
</dbReference>
<dbReference type="KEGG" id="aten:116305061"/>
<dbReference type="FunCoup" id="A0A6P8IXZ9">
    <property type="interactions" value="2255"/>
</dbReference>
<dbReference type="GO" id="GO:0044818">
    <property type="term" value="P:mitotic G2/M transition checkpoint"/>
    <property type="evidence" value="ECO:0007669"/>
    <property type="project" value="TreeGrafter"/>
</dbReference>
<keyword evidence="1" id="KW-0238">DNA-binding</keyword>
<evidence type="ECO:0000256" key="1">
    <source>
        <dbReference type="ARBA" id="ARBA00023125"/>
    </source>
</evidence>
<proteinExistence type="predicted"/>
<dbReference type="AlphaFoldDB" id="A0A6P8IXZ9"/>
<accession>A0A6P8IXZ9</accession>
<reference evidence="4" key="1">
    <citation type="submission" date="2025-08" db="UniProtKB">
        <authorList>
            <consortium name="RefSeq"/>
        </authorList>
    </citation>
    <scope>IDENTIFICATION</scope>
    <source>
        <tissue evidence="4">Tentacle</tissue>
    </source>
</reference>
<keyword evidence="3" id="KW-1185">Reference proteome</keyword>
<dbReference type="GO" id="GO:0010212">
    <property type="term" value="P:response to ionizing radiation"/>
    <property type="evidence" value="ECO:0007669"/>
    <property type="project" value="TreeGrafter"/>
</dbReference>
<feature type="compositionally biased region" description="Low complexity" evidence="2">
    <location>
        <begin position="153"/>
        <end position="170"/>
    </location>
</feature>
<organism evidence="3 4">
    <name type="scientific">Actinia tenebrosa</name>
    <name type="common">Australian red waratah sea anemone</name>
    <dbReference type="NCBI Taxonomy" id="6105"/>
    <lineage>
        <taxon>Eukaryota</taxon>
        <taxon>Metazoa</taxon>
        <taxon>Cnidaria</taxon>
        <taxon>Anthozoa</taxon>
        <taxon>Hexacorallia</taxon>
        <taxon>Actiniaria</taxon>
        <taxon>Actiniidae</taxon>
        <taxon>Actinia</taxon>
    </lineage>
</organism>
<gene>
    <name evidence="4" type="primary">LOC116305061</name>
</gene>
<evidence type="ECO:0000256" key="2">
    <source>
        <dbReference type="SAM" id="MobiDB-lite"/>
    </source>
</evidence>
<dbReference type="CDD" id="cd04491">
    <property type="entry name" value="SoSSB_OBF"/>
    <property type="match status" value="1"/>
</dbReference>
<feature type="compositionally biased region" description="Low complexity" evidence="2">
    <location>
        <begin position="199"/>
        <end position="208"/>
    </location>
</feature>
<feature type="compositionally biased region" description="Polar residues" evidence="2">
    <location>
        <begin position="209"/>
        <end position="220"/>
    </location>
</feature>
<dbReference type="GO" id="GO:0000724">
    <property type="term" value="P:double-strand break repair via homologous recombination"/>
    <property type="evidence" value="ECO:0007669"/>
    <property type="project" value="TreeGrafter"/>
</dbReference>
<evidence type="ECO:0000313" key="3">
    <source>
        <dbReference type="Proteomes" id="UP000515163"/>
    </source>
</evidence>
<dbReference type="InterPro" id="IPR051231">
    <property type="entry name" value="SOSS-B"/>
</dbReference>
<dbReference type="OrthoDB" id="295715at2759"/>